<dbReference type="Pfam" id="PF13499">
    <property type="entry name" value="EF-hand_7"/>
    <property type="match status" value="1"/>
</dbReference>
<evidence type="ECO:0000256" key="3">
    <source>
        <dbReference type="ARBA" id="ARBA00022837"/>
    </source>
</evidence>
<dbReference type="PANTHER" id="PTHR10891">
    <property type="entry name" value="EF-HAND CALCIUM-BINDING DOMAIN CONTAINING PROTEIN"/>
    <property type="match status" value="1"/>
</dbReference>
<keyword evidence="6" id="KW-1185">Reference proteome</keyword>
<dbReference type="CDD" id="cd00051">
    <property type="entry name" value="EFh"/>
    <property type="match status" value="3"/>
</dbReference>
<dbReference type="Proteomes" id="UP000650467">
    <property type="component" value="Unassembled WGS sequence"/>
</dbReference>
<dbReference type="InterPro" id="IPR018247">
    <property type="entry name" value="EF_Hand_1_Ca_BS"/>
</dbReference>
<dbReference type="OrthoDB" id="26525at2759"/>
<dbReference type="SMART" id="SM00054">
    <property type="entry name" value="EFh"/>
    <property type="match status" value="3"/>
</dbReference>
<feature type="domain" description="EF-hand" evidence="4">
    <location>
        <begin position="137"/>
        <end position="172"/>
    </location>
</feature>
<dbReference type="EMBL" id="JAEHOC010000013">
    <property type="protein sequence ID" value="KAG2436234.1"/>
    <property type="molecule type" value="Genomic_DNA"/>
</dbReference>
<sequence length="213" mass="22543">MQSLRTRVSGRVAPAAQRRCVVAAASRPSQQVASQVLAAGLALGITLSGAPALAASPFSSLADIVRPQFAFVDEDKNGVITKQELMRTSQAVAEDVDFLVPAEGQLDFAMKLFDLNQDGTLTTDELLSAIALDGAVSDDAIDKDVVSVFDKDGDGFVTLREFKAGVPPLGPGGEAAKEYIFNRVDQLVNADSKLDQQEFANALILTRTAVLGY</sequence>
<dbReference type="PROSITE" id="PS00018">
    <property type="entry name" value="EF_HAND_1"/>
    <property type="match status" value="3"/>
</dbReference>
<evidence type="ECO:0000259" key="4">
    <source>
        <dbReference type="PROSITE" id="PS50222"/>
    </source>
</evidence>
<name>A0A835T9F9_CHLIN</name>
<dbReference type="Pfam" id="PF13202">
    <property type="entry name" value="EF-hand_5"/>
    <property type="match status" value="1"/>
</dbReference>
<dbReference type="PROSITE" id="PS50222">
    <property type="entry name" value="EF_HAND_2"/>
    <property type="match status" value="2"/>
</dbReference>
<dbReference type="GO" id="GO:0005509">
    <property type="term" value="F:calcium ion binding"/>
    <property type="evidence" value="ECO:0007669"/>
    <property type="project" value="InterPro"/>
</dbReference>
<dbReference type="Gene3D" id="1.10.238.10">
    <property type="entry name" value="EF-hand"/>
    <property type="match status" value="2"/>
</dbReference>
<gene>
    <name evidence="5" type="ORF">HXX76_006545</name>
</gene>
<organism evidence="5 6">
    <name type="scientific">Chlamydomonas incerta</name>
    <dbReference type="NCBI Taxonomy" id="51695"/>
    <lineage>
        <taxon>Eukaryota</taxon>
        <taxon>Viridiplantae</taxon>
        <taxon>Chlorophyta</taxon>
        <taxon>core chlorophytes</taxon>
        <taxon>Chlorophyceae</taxon>
        <taxon>CS clade</taxon>
        <taxon>Chlamydomonadales</taxon>
        <taxon>Chlamydomonadaceae</taxon>
        <taxon>Chlamydomonas</taxon>
    </lineage>
</organism>
<keyword evidence="2" id="KW-0677">Repeat</keyword>
<evidence type="ECO:0000313" key="5">
    <source>
        <dbReference type="EMBL" id="KAG2436234.1"/>
    </source>
</evidence>
<protein>
    <recommendedName>
        <fullName evidence="4">EF-hand domain-containing protein</fullName>
    </recommendedName>
</protein>
<evidence type="ECO:0000313" key="6">
    <source>
        <dbReference type="Proteomes" id="UP000650467"/>
    </source>
</evidence>
<dbReference type="AlphaFoldDB" id="A0A835T9F9"/>
<dbReference type="InterPro" id="IPR002048">
    <property type="entry name" value="EF_hand_dom"/>
</dbReference>
<feature type="domain" description="EF-hand" evidence="4">
    <location>
        <begin position="101"/>
        <end position="136"/>
    </location>
</feature>
<accession>A0A835T9F9</accession>
<evidence type="ECO:0000256" key="2">
    <source>
        <dbReference type="ARBA" id="ARBA00022737"/>
    </source>
</evidence>
<keyword evidence="3" id="KW-0106">Calcium</keyword>
<dbReference type="InterPro" id="IPR039647">
    <property type="entry name" value="EF_hand_pair_protein_CML-like"/>
</dbReference>
<dbReference type="InterPro" id="IPR011992">
    <property type="entry name" value="EF-hand-dom_pair"/>
</dbReference>
<keyword evidence="1" id="KW-0479">Metal-binding</keyword>
<dbReference type="SUPFAM" id="SSF47473">
    <property type="entry name" value="EF-hand"/>
    <property type="match status" value="1"/>
</dbReference>
<reference evidence="5" key="1">
    <citation type="journal article" date="2020" name="bioRxiv">
        <title>Comparative genomics of Chlamydomonas.</title>
        <authorList>
            <person name="Craig R.J."/>
            <person name="Hasan A.R."/>
            <person name="Ness R.W."/>
            <person name="Keightley P.D."/>
        </authorList>
    </citation>
    <scope>NUCLEOTIDE SEQUENCE</scope>
    <source>
        <strain evidence="5">SAG 7.73</strain>
    </source>
</reference>
<proteinExistence type="predicted"/>
<comment type="caution">
    <text evidence="5">The sequence shown here is derived from an EMBL/GenBank/DDBJ whole genome shotgun (WGS) entry which is preliminary data.</text>
</comment>
<evidence type="ECO:0000256" key="1">
    <source>
        <dbReference type="ARBA" id="ARBA00022723"/>
    </source>
</evidence>